<dbReference type="PANTHER" id="PTHR32071">
    <property type="entry name" value="TRANSCRIPTIONAL REGULATORY PROTEIN"/>
    <property type="match status" value="1"/>
</dbReference>
<evidence type="ECO:0000313" key="9">
    <source>
        <dbReference type="Proteomes" id="UP000663929"/>
    </source>
</evidence>
<dbReference type="SUPFAM" id="SSF52172">
    <property type="entry name" value="CheY-like"/>
    <property type="match status" value="1"/>
</dbReference>
<dbReference type="Gene3D" id="1.10.10.60">
    <property type="entry name" value="Homeodomain-like"/>
    <property type="match status" value="1"/>
</dbReference>
<feature type="modified residue" description="4-aspartylphosphate" evidence="5">
    <location>
        <position position="58"/>
    </location>
</feature>
<keyword evidence="4" id="KW-0804">Transcription</keyword>
<evidence type="ECO:0000256" key="5">
    <source>
        <dbReference type="PROSITE-ProRule" id="PRU00169"/>
    </source>
</evidence>
<evidence type="ECO:0000259" key="6">
    <source>
        <dbReference type="PROSITE" id="PS50045"/>
    </source>
</evidence>
<dbReference type="InterPro" id="IPR025662">
    <property type="entry name" value="Sigma_54_int_dom_ATP-bd_1"/>
</dbReference>
<evidence type="ECO:0000256" key="3">
    <source>
        <dbReference type="ARBA" id="ARBA00023015"/>
    </source>
</evidence>
<dbReference type="InterPro" id="IPR002197">
    <property type="entry name" value="HTH_Fis"/>
</dbReference>
<dbReference type="PRINTS" id="PR01590">
    <property type="entry name" value="HTHFIS"/>
</dbReference>
<dbReference type="GO" id="GO:0005524">
    <property type="term" value="F:ATP binding"/>
    <property type="evidence" value="ECO:0007669"/>
    <property type="project" value="UniProtKB-KW"/>
</dbReference>
<dbReference type="PROSITE" id="PS50110">
    <property type="entry name" value="RESPONSE_REGULATORY"/>
    <property type="match status" value="1"/>
</dbReference>
<dbReference type="RefSeq" id="WP_237379489.1">
    <property type="nucleotide sequence ID" value="NZ_CP071793.1"/>
</dbReference>
<dbReference type="InterPro" id="IPR001789">
    <property type="entry name" value="Sig_transdc_resp-reg_receiver"/>
</dbReference>
<evidence type="ECO:0000259" key="7">
    <source>
        <dbReference type="PROSITE" id="PS50110"/>
    </source>
</evidence>
<dbReference type="SMART" id="SM00448">
    <property type="entry name" value="REC"/>
    <property type="match status" value="1"/>
</dbReference>
<dbReference type="InterPro" id="IPR003593">
    <property type="entry name" value="AAA+_ATPase"/>
</dbReference>
<dbReference type="Pfam" id="PF00072">
    <property type="entry name" value="Response_reg"/>
    <property type="match status" value="1"/>
</dbReference>
<evidence type="ECO:0000256" key="2">
    <source>
        <dbReference type="ARBA" id="ARBA00022840"/>
    </source>
</evidence>
<proteinExistence type="predicted"/>
<dbReference type="InterPro" id="IPR027417">
    <property type="entry name" value="P-loop_NTPase"/>
</dbReference>
<gene>
    <name evidence="8" type="ORF">J3U87_30105</name>
</gene>
<keyword evidence="2" id="KW-0067">ATP-binding</keyword>
<protein>
    <submittedName>
        <fullName evidence="8">Sigma-54-dependent Fis family transcriptional regulator</fullName>
    </submittedName>
</protein>
<dbReference type="InterPro" id="IPR009057">
    <property type="entry name" value="Homeodomain-like_sf"/>
</dbReference>
<keyword evidence="1" id="KW-0547">Nucleotide-binding</keyword>
<dbReference type="InterPro" id="IPR025943">
    <property type="entry name" value="Sigma_54_int_dom_ATP-bd_2"/>
</dbReference>
<dbReference type="Pfam" id="PF02954">
    <property type="entry name" value="HTH_8"/>
    <property type="match status" value="1"/>
</dbReference>
<dbReference type="EMBL" id="CP071793">
    <property type="protein sequence ID" value="QTD49857.1"/>
    <property type="molecule type" value="Genomic_DNA"/>
</dbReference>
<dbReference type="SMART" id="SM00382">
    <property type="entry name" value="AAA"/>
    <property type="match status" value="1"/>
</dbReference>
<dbReference type="InterPro" id="IPR058031">
    <property type="entry name" value="AAA_lid_NorR"/>
</dbReference>
<dbReference type="PROSITE" id="PS00676">
    <property type="entry name" value="SIGMA54_INTERACT_2"/>
    <property type="match status" value="1"/>
</dbReference>
<dbReference type="InterPro" id="IPR002078">
    <property type="entry name" value="Sigma_54_int"/>
</dbReference>
<dbReference type="GO" id="GO:0000160">
    <property type="term" value="P:phosphorelay signal transduction system"/>
    <property type="evidence" value="ECO:0007669"/>
    <property type="project" value="InterPro"/>
</dbReference>
<evidence type="ECO:0000313" key="8">
    <source>
        <dbReference type="EMBL" id="QTD49857.1"/>
    </source>
</evidence>
<organism evidence="8 9">
    <name type="scientific">Sulfidibacter corallicola</name>
    <dbReference type="NCBI Taxonomy" id="2818388"/>
    <lineage>
        <taxon>Bacteria</taxon>
        <taxon>Pseudomonadati</taxon>
        <taxon>Acidobacteriota</taxon>
        <taxon>Holophagae</taxon>
        <taxon>Acanthopleuribacterales</taxon>
        <taxon>Acanthopleuribacteraceae</taxon>
        <taxon>Sulfidibacter</taxon>
    </lineage>
</organism>
<dbReference type="Proteomes" id="UP000663929">
    <property type="component" value="Chromosome"/>
</dbReference>
<evidence type="ECO:0000256" key="4">
    <source>
        <dbReference type="ARBA" id="ARBA00023163"/>
    </source>
</evidence>
<accession>A0A8A4TK48</accession>
<reference evidence="8" key="1">
    <citation type="submission" date="2021-03" db="EMBL/GenBank/DDBJ databases">
        <title>Acanthopleuribacteraceae sp. M133.</title>
        <authorList>
            <person name="Wang G."/>
        </authorList>
    </citation>
    <scope>NUCLEOTIDE SEQUENCE</scope>
    <source>
        <strain evidence="8">M133</strain>
    </source>
</reference>
<dbReference type="SUPFAM" id="SSF52540">
    <property type="entry name" value="P-loop containing nucleoside triphosphate hydrolases"/>
    <property type="match status" value="1"/>
</dbReference>
<sequence>MEASAKKPGVLIVDDDPSVTVSLSLLLKNNGYRPIVAHTPDRALASLREERVEAVLQDMNFSRKTTGEEGLNLLADIRAEQPQVPVILMTAWGSIALAVKGIKAGALDFLTKPWQNDQVLRLLETARELAAGTTDPAEPSSRESLDQRFDFSRIVGASDSLLRILATIGRVAHTDASVLILGESGTGKELIADAIHRNSKRARGPFVKVNLGGIAASLFESEMFGHLRGAFTDAVSDRKGRFTQAHGGSIFLDEIGDLDPGSQVKMLRVLQDRRYEVLGSSRTISVDTRVVSATNRNLDAMVREGSFREDLFYRLNLITLELPPLRERPEDIPLLVNHFLGHLAQSYGLERPQVAPAAMKMLQRHAWPGNIRHLKQVLERALLISGKDMLEPEDFRQHQTGPATETPTDVLPPVGDMTLEEIEKAMILKSLKHFEGNVTKVASSLGISRAALYRRFEKHGICP</sequence>
<dbReference type="KEGG" id="scor:J3U87_30105"/>
<dbReference type="SUPFAM" id="SSF46689">
    <property type="entry name" value="Homeodomain-like"/>
    <property type="match status" value="1"/>
</dbReference>
<dbReference type="InterPro" id="IPR011006">
    <property type="entry name" value="CheY-like_superfamily"/>
</dbReference>
<dbReference type="Pfam" id="PF25601">
    <property type="entry name" value="AAA_lid_14"/>
    <property type="match status" value="1"/>
</dbReference>
<name>A0A8A4TK48_SULCO</name>
<feature type="domain" description="Sigma-54 factor interaction" evidence="6">
    <location>
        <begin position="154"/>
        <end position="383"/>
    </location>
</feature>
<feature type="domain" description="Response regulatory" evidence="7">
    <location>
        <begin position="9"/>
        <end position="127"/>
    </location>
</feature>
<evidence type="ECO:0000256" key="1">
    <source>
        <dbReference type="ARBA" id="ARBA00022741"/>
    </source>
</evidence>
<dbReference type="Gene3D" id="3.40.50.2300">
    <property type="match status" value="1"/>
</dbReference>
<dbReference type="CDD" id="cd00009">
    <property type="entry name" value="AAA"/>
    <property type="match status" value="1"/>
</dbReference>
<dbReference type="AlphaFoldDB" id="A0A8A4TK48"/>
<keyword evidence="9" id="KW-1185">Reference proteome</keyword>
<dbReference type="Pfam" id="PF00158">
    <property type="entry name" value="Sigma54_activat"/>
    <property type="match status" value="1"/>
</dbReference>
<dbReference type="PANTHER" id="PTHR32071:SF57">
    <property type="entry name" value="C4-DICARBOXYLATE TRANSPORT TRANSCRIPTIONAL REGULATORY PROTEIN DCTD"/>
    <property type="match status" value="1"/>
</dbReference>
<dbReference type="PROSITE" id="PS50045">
    <property type="entry name" value="SIGMA54_INTERACT_4"/>
    <property type="match status" value="1"/>
</dbReference>
<keyword evidence="5" id="KW-0597">Phosphoprotein</keyword>
<dbReference type="GO" id="GO:0006355">
    <property type="term" value="P:regulation of DNA-templated transcription"/>
    <property type="evidence" value="ECO:0007669"/>
    <property type="project" value="InterPro"/>
</dbReference>
<dbReference type="Gene3D" id="3.40.50.300">
    <property type="entry name" value="P-loop containing nucleotide triphosphate hydrolases"/>
    <property type="match status" value="1"/>
</dbReference>
<dbReference type="Gene3D" id="1.10.8.60">
    <property type="match status" value="1"/>
</dbReference>
<dbReference type="GO" id="GO:0043565">
    <property type="term" value="F:sequence-specific DNA binding"/>
    <property type="evidence" value="ECO:0007669"/>
    <property type="project" value="InterPro"/>
</dbReference>
<dbReference type="PROSITE" id="PS00675">
    <property type="entry name" value="SIGMA54_INTERACT_1"/>
    <property type="match status" value="1"/>
</dbReference>
<keyword evidence="3" id="KW-0805">Transcription regulation</keyword>
<dbReference type="FunFam" id="3.40.50.300:FF:000006">
    <property type="entry name" value="DNA-binding transcriptional regulator NtrC"/>
    <property type="match status" value="1"/>
</dbReference>